<evidence type="ECO:0000256" key="2">
    <source>
        <dbReference type="ARBA" id="ARBA00022679"/>
    </source>
</evidence>
<evidence type="ECO:0000256" key="3">
    <source>
        <dbReference type="ARBA" id="ARBA00023315"/>
    </source>
</evidence>
<dbReference type="Proteomes" id="UP000504621">
    <property type="component" value="Unplaced"/>
</dbReference>
<keyword evidence="2" id="KW-0808">Transferase</keyword>
<reference evidence="5" key="1">
    <citation type="submission" date="2025-08" db="UniProtKB">
        <authorList>
            <consortium name="RefSeq"/>
        </authorList>
    </citation>
    <scope>IDENTIFICATION</scope>
    <source>
        <tissue evidence="5">Leaf</tissue>
    </source>
</reference>
<proteinExistence type="inferred from homology"/>
<dbReference type="PANTHER" id="PTHR31623:SF28">
    <property type="entry name" value="BAHD ACYLTRANSFERASE"/>
    <property type="match status" value="1"/>
</dbReference>
<dbReference type="OrthoDB" id="1932220at2759"/>
<name>A0A6J1AGS0_9ROSI</name>
<dbReference type="Pfam" id="PF02458">
    <property type="entry name" value="Transferase"/>
    <property type="match status" value="1"/>
</dbReference>
<dbReference type="AlphaFoldDB" id="A0A6J1AGS0"/>
<comment type="similarity">
    <text evidence="1">Belongs to the plant acyltransferase family.</text>
</comment>
<dbReference type="InterPro" id="IPR023213">
    <property type="entry name" value="CAT-like_dom_sf"/>
</dbReference>
<keyword evidence="4" id="KW-1185">Reference proteome</keyword>
<evidence type="ECO:0000313" key="4">
    <source>
        <dbReference type="Proteomes" id="UP000504621"/>
    </source>
</evidence>
<dbReference type="GO" id="GO:0016746">
    <property type="term" value="F:acyltransferase activity"/>
    <property type="evidence" value="ECO:0007669"/>
    <property type="project" value="UniProtKB-KW"/>
</dbReference>
<dbReference type="RefSeq" id="XP_021286158.1">
    <property type="nucleotide sequence ID" value="XM_021430483.1"/>
</dbReference>
<evidence type="ECO:0000256" key="1">
    <source>
        <dbReference type="ARBA" id="ARBA00009861"/>
    </source>
</evidence>
<dbReference type="GeneID" id="110417893"/>
<dbReference type="Gene3D" id="3.30.559.10">
    <property type="entry name" value="Chloramphenicol acetyltransferase-like domain"/>
    <property type="match status" value="2"/>
</dbReference>
<sequence>MSSSNCNKEMKVQIISRETIKPSSPTPHHLRTHRLSLFDQLAPPLYIPILLFYSATSETNPSKKSDLLKDSLSKILTHFYPFAGRIKEGCTIDCNDHGAAYVEAQVDSDMFLLLKEPGIDLLLQLLPCDPLEKLPEPSAQVILAVQVNYFACGGMAICVCVRHVVADASAAAAFVKSWAAVASGVDIVLDAVIYDCTSLFPPQDLSGLWKTIEKSRNVLLAEVVTKRFIFDGSKIAALRNEIGNGLSLYRPTRVEALSSLIWNAIIAGHTEEGEIVPMHVATTAMNLRKRMNPPLPQLCMGNIYHITMANLSMAKTKSLSSLAEKIHESILKIDDKFVRQYFGSGAHLNVVKNMAAEVGKSSKAGLFNFSSWCRFPFYETDFGWGKPVWFATALRLNKLAIFLDTRDGKGIEAWIGLTKEEMTKLEQDPGILAYASINPSI</sequence>
<protein>
    <submittedName>
        <fullName evidence="5">Salutaridinol 7-O-acetyltransferase-like</fullName>
    </submittedName>
</protein>
<dbReference type="PANTHER" id="PTHR31623">
    <property type="entry name" value="F21J9.9"/>
    <property type="match status" value="1"/>
</dbReference>
<gene>
    <name evidence="5" type="primary">LOC110417893</name>
</gene>
<evidence type="ECO:0000313" key="5">
    <source>
        <dbReference type="RefSeq" id="XP_021286158.1"/>
    </source>
</evidence>
<keyword evidence="3" id="KW-0012">Acyltransferase</keyword>
<accession>A0A6J1AGS0</accession>
<organism evidence="4 5">
    <name type="scientific">Herrania umbratica</name>
    <dbReference type="NCBI Taxonomy" id="108875"/>
    <lineage>
        <taxon>Eukaryota</taxon>
        <taxon>Viridiplantae</taxon>
        <taxon>Streptophyta</taxon>
        <taxon>Embryophyta</taxon>
        <taxon>Tracheophyta</taxon>
        <taxon>Spermatophyta</taxon>
        <taxon>Magnoliopsida</taxon>
        <taxon>eudicotyledons</taxon>
        <taxon>Gunneridae</taxon>
        <taxon>Pentapetalae</taxon>
        <taxon>rosids</taxon>
        <taxon>malvids</taxon>
        <taxon>Malvales</taxon>
        <taxon>Malvaceae</taxon>
        <taxon>Byttnerioideae</taxon>
        <taxon>Herrania</taxon>
    </lineage>
</organism>